<evidence type="ECO:0000313" key="1">
    <source>
        <dbReference type="EMBL" id="KAL0198024.1"/>
    </source>
</evidence>
<dbReference type="AlphaFoldDB" id="A0ABD0RHT5"/>
<keyword evidence="2" id="KW-1185">Reference proteome</keyword>
<sequence length="54" mass="6255">MLNTERLIKHAVQEKLAITICINKVDRLIVELKLPPTDAYYKLRHIVDEVNGLL</sequence>
<dbReference type="PANTHER" id="PTHR42908:SF6">
    <property type="entry name" value="116 KDA U5 SMALL NUCLEAR RIBONUCLEOPROTEIN COMPONENT"/>
    <property type="match status" value="1"/>
</dbReference>
<comment type="caution">
    <text evidence="1">The sequence shown here is derived from an EMBL/GenBank/DDBJ whole genome shotgun (WGS) entry which is preliminary data.</text>
</comment>
<accession>A0ABD0RHT5</accession>
<feature type="non-terminal residue" evidence="1">
    <location>
        <position position="54"/>
    </location>
</feature>
<gene>
    <name evidence="1" type="ORF">M9458_006564</name>
</gene>
<proteinExistence type="predicted"/>
<dbReference type="EMBL" id="JAMKFB020000003">
    <property type="protein sequence ID" value="KAL0198024.1"/>
    <property type="molecule type" value="Genomic_DNA"/>
</dbReference>
<name>A0ABD0RHT5_CIRMR</name>
<dbReference type="InterPro" id="IPR027417">
    <property type="entry name" value="P-loop_NTPase"/>
</dbReference>
<protein>
    <submittedName>
        <fullName evidence="1">Uncharacterized protein</fullName>
    </submittedName>
</protein>
<dbReference type="Gene3D" id="3.40.50.300">
    <property type="entry name" value="P-loop containing nucleotide triphosphate hydrolases"/>
    <property type="match status" value="1"/>
</dbReference>
<reference evidence="1 2" key="1">
    <citation type="submission" date="2024-05" db="EMBL/GenBank/DDBJ databases">
        <title>Genome sequencing and assembly of Indian major carp, Cirrhinus mrigala (Hamilton, 1822).</title>
        <authorList>
            <person name="Mohindra V."/>
            <person name="Chowdhury L.M."/>
            <person name="Lal K."/>
            <person name="Jena J.K."/>
        </authorList>
    </citation>
    <scope>NUCLEOTIDE SEQUENCE [LARGE SCALE GENOMIC DNA]</scope>
    <source>
        <strain evidence="1">CM1030</strain>
        <tissue evidence="1">Blood</tissue>
    </source>
</reference>
<dbReference type="SUPFAM" id="SSF52540">
    <property type="entry name" value="P-loop containing nucleoside triphosphate hydrolases"/>
    <property type="match status" value="1"/>
</dbReference>
<evidence type="ECO:0000313" key="2">
    <source>
        <dbReference type="Proteomes" id="UP001529510"/>
    </source>
</evidence>
<organism evidence="1 2">
    <name type="scientific">Cirrhinus mrigala</name>
    <name type="common">Mrigala</name>
    <dbReference type="NCBI Taxonomy" id="683832"/>
    <lineage>
        <taxon>Eukaryota</taxon>
        <taxon>Metazoa</taxon>
        <taxon>Chordata</taxon>
        <taxon>Craniata</taxon>
        <taxon>Vertebrata</taxon>
        <taxon>Euteleostomi</taxon>
        <taxon>Actinopterygii</taxon>
        <taxon>Neopterygii</taxon>
        <taxon>Teleostei</taxon>
        <taxon>Ostariophysi</taxon>
        <taxon>Cypriniformes</taxon>
        <taxon>Cyprinidae</taxon>
        <taxon>Labeoninae</taxon>
        <taxon>Labeonini</taxon>
        <taxon>Cirrhinus</taxon>
    </lineage>
</organism>
<dbReference type="PANTHER" id="PTHR42908">
    <property type="entry name" value="TRANSLATION ELONGATION FACTOR-RELATED"/>
    <property type="match status" value="1"/>
</dbReference>
<dbReference type="Proteomes" id="UP001529510">
    <property type="component" value="Unassembled WGS sequence"/>
</dbReference>